<gene>
    <name evidence="13" type="ORF">JK636_12520</name>
</gene>
<evidence type="ECO:0000256" key="7">
    <source>
        <dbReference type="ARBA" id="ARBA00022833"/>
    </source>
</evidence>
<feature type="transmembrane region" description="Helical" evidence="11">
    <location>
        <begin position="80"/>
        <end position="101"/>
    </location>
</feature>
<evidence type="ECO:0000313" key="13">
    <source>
        <dbReference type="EMBL" id="MBL4936582.1"/>
    </source>
</evidence>
<evidence type="ECO:0000256" key="1">
    <source>
        <dbReference type="ARBA" id="ARBA00001947"/>
    </source>
</evidence>
<organism evidence="13 14">
    <name type="scientific">Clostridium rhizosphaerae</name>
    <dbReference type="NCBI Taxonomy" id="2803861"/>
    <lineage>
        <taxon>Bacteria</taxon>
        <taxon>Bacillati</taxon>
        <taxon>Bacillota</taxon>
        <taxon>Clostridia</taxon>
        <taxon>Eubacteriales</taxon>
        <taxon>Clostridiaceae</taxon>
        <taxon>Clostridium</taxon>
    </lineage>
</organism>
<keyword evidence="14" id="KW-1185">Reference proteome</keyword>
<sequence length="262" mass="29946">MKIISFYFIFMISLFIHELGHYYVGKLFRVKALKLSVGAGPSFIDTYVGTTEFSIKFFPLMGFVEHDSYDIDNLNLFKNILILLAGVINNIILGMFAILVICKFNFILMLNVMFVRLIPTVFNIFTDIRNFIGANGSIYHAYTSIPVSNLGEIWSLLAVVNIGLVFGNLLPIPGLDGGQVILFILQRALERFGLKKEFFNRIANSLIWICLTLLLFLPLINEILATKNPLFYGICAFIVVLIVILFYVIRKTEIYRRNFKRS</sequence>
<keyword evidence="9" id="KW-0482">Metalloprotease</keyword>
<protein>
    <submittedName>
        <fullName evidence="13">Site-2 protease family protein</fullName>
    </submittedName>
</protein>
<feature type="domain" description="Peptidase M50" evidence="12">
    <location>
        <begin position="6"/>
        <end position="193"/>
    </location>
</feature>
<feature type="transmembrane region" description="Helical" evidence="11">
    <location>
        <begin position="206"/>
        <end position="224"/>
    </location>
</feature>
<keyword evidence="7" id="KW-0862">Zinc</keyword>
<dbReference type="Pfam" id="PF02163">
    <property type="entry name" value="Peptidase_M50"/>
    <property type="match status" value="1"/>
</dbReference>
<dbReference type="PANTHER" id="PTHR42837">
    <property type="entry name" value="REGULATOR OF SIGMA-E PROTEASE RSEP"/>
    <property type="match status" value="1"/>
</dbReference>
<feature type="transmembrane region" description="Helical" evidence="11">
    <location>
        <begin position="230"/>
        <end position="249"/>
    </location>
</feature>
<evidence type="ECO:0000256" key="9">
    <source>
        <dbReference type="ARBA" id="ARBA00023049"/>
    </source>
</evidence>
<evidence type="ECO:0000256" key="5">
    <source>
        <dbReference type="ARBA" id="ARBA00022692"/>
    </source>
</evidence>
<evidence type="ECO:0000256" key="6">
    <source>
        <dbReference type="ARBA" id="ARBA00022801"/>
    </source>
</evidence>
<name>A0ABS1TBV0_9CLOT</name>
<feature type="transmembrane region" description="Helical" evidence="11">
    <location>
        <begin position="6"/>
        <end position="24"/>
    </location>
</feature>
<dbReference type="InterPro" id="IPR004387">
    <property type="entry name" value="Pept_M50_Zn"/>
</dbReference>
<evidence type="ECO:0000256" key="4">
    <source>
        <dbReference type="ARBA" id="ARBA00022670"/>
    </source>
</evidence>
<dbReference type="PANTHER" id="PTHR42837:SF2">
    <property type="entry name" value="MEMBRANE METALLOPROTEASE ARASP2, CHLOROPLASTIC-RELATED"/>
    <property type="match status" value="1"/>
</dbReference>
<dbReference type="InterPro" id="IPR008915">
    <property type="entry name" value="Peptidase_M50"/>
</dbReference>
<proteinExistence type="inferred from homology"/>
<reference evidence="13 14" key="1">
    <citation type="submission" date="2021-01" db="EMBL/GenBank/DDBJ databases">
        <title>Genome public.</title>
        <authorList>
            <person name="Liu C."/>
            <person name="Sun Q."/>
        </authorList>
    </citation>
    <scope>NUCLEOTIDE SEQUENCE [LARGE SCALE GENOMIC DNA]</scope>
    <source>
        <strain evidence="13 14">YIM B02515</strain>
    </source>
</reference>
<evidence type="ECO:0000256" key="10">
    <source>
        <dbReference type="ARBA" id="ARBA00023136"/>
    </source>
</evidence>
<evidence type="ECO:0000256" key="11">
    <source>
        <dbReference type="SAM" id="Phobius"/>
    </source>
</evidence>
<dbReference type="RefSeq" id="WP_202749339.1">
    <property type="nucleotide sequence ID" value="NZ_JAESWC010000007.1"/>
</dbReference>
<keyword evidence="5 11" id="KW-0812">Transmembrane</keyword>
<keyword evidence="10 11" id="KW-0472">Membrane</keyword>
<evidence type="ECO:0000259" key="12">
    <source>
        <dbReference type="Pfam" id="PF02163"/>
    </source>
</evidence>
<comment type="similarity">
    <text evidence="3">Belongs to the peptidase M50B family.</text>
</comment>
<comment type="subcellular location">
    <subcellularLocation>
        <location evidence="2">Membrane</location>
        <topology evidence="2">Multi-pass membrane protein</topology>
    </subcellularLocation>
</comment>
<dbReference type="GO" id="GO:0008233">
    <property type="term" value="F:peptidase activity"/>
    <property type="evidence" value="ECO:0007669"/>
    <property type="project" value="UniProtKB-KW"/>
</dbReference>
<comment type="cofactor">
    <cofactor evidence="1">
        <name>Zn(2+)</name>
        <dbReference type="ChEBI" id="CHEBI:29105"/>
    </cofactor>
</comment>
<keyword evidence="6" id="KW-0378">Hydrolase</keyword>
<dbReference type="EMBL" id="JAESWC010000007">
    <property type="protein sequence ID" value="MBL4936582.1"/>
    <property type="molecule type" value="Genomic_DNA"/>
</dbReference>
<keyword evidence="8 11" id="KW-1133">Transmembrane helix</keyword>
<keyword evidence="4 13" id="KW-0645">Protease</keyword>
<feature type="transmembrane region" description="Helical" evidence="11">
    <location>
        <begin position="165"/>
        <end position="185"/>
    </location>
</feature>
<dbReference type="Proteomes" id="UP000632377">
    <property type="component" value="Unassembled WGS sequence"/>
</dbReference>
<evidence type="ECO:0000256" key="8">
    <source>
        <dbReference type="ARBA" id="ARBA00022989"/>
    </source>
</evidence>
<comment type="caution">
    <text evidence="13">The sequence shown here is derived from an EMBL/GenBank/DDBJ whole genome shotgun (WGS) entry which is preliminary data.</text>
</comment>
<evidence type="ECO:0000256" key="3">
    <source>
        <dbReference type="ARBA" id="ARBA00007931"/>
    </source>
</evidence>
<evidence type="ECO:0000256" key="2">
    <source>
        <dbReference type="ARBA" id="ARBA00004141"/>
    </source>
</evidence>
<feature type="transmembrane region" description="Helical" evidence="11">
    <location>
        <begin position="107"/>
        <end position="126"/>
    </location>
</feature>
<evidence type="ECO:0000313" key="14">
    <source>
        <dbReference type="Proteomes" id="UP000632377"/>
    </source>
</evidence>
<dbReference type="GO" id="GO:0006508">
    <property type="term" value="P:proteolysis"/>
    <property type="evidence" value="ECO:0007669"/>
    <property type="project" value="UniProtKB-KW"/>
</dbReference>
<accession>A0ABS1TBV0</accession>